<comment type="caution">
    <text evidence="1">The sequence shown here is derived from an EMBL/GenBank/DDBJ whole genome shotgun (WGS) entry which is preliminary data.</text>
</comment>
<evidence type="ECO:0008006" key="3">
    <source>
        <dbReference type="Google" id="ProtNLM"/>
    </source>
</evidence>
<sequence length="243" mass="26752">MVWSKVITRRCLLESPLGVLFFRESSSTWKGFREGFFLDLLCSLFHEPTADRFFLVRREELKATADRRKPTQERSAIIGHKSTTGGVGDIAARLAEMFPALPADTVQGAVSQLFRSNAECSRQQLADMSLAALLEMSSTGPQAVTSFEPVCTSDCVENEAEANRQVVIEEAHEEADDILDGLLADLFGLPDDEMKVCVKTLCGILSRVVEQPSESLGPLRSVVVLNVLHTLAKLALIPPWMTN</sequence>
<accession>A0ABP0NH88</accession>
<keyword evidence="2" id="KW-1185">Reference proteome</keyword>
<dbReference type="EMBL" id="CAXAMN010021762">
    <property type="protein sequence ID" value="CAK9063145.1"/>
    <property type="molecule type" value="Genomic_DNA"/>
</dbReference>
<reference evidence="1 2" key="1">
    <citation type="submission" date="2024-02" db="EMBL/GenBank/DDBJ databases">
        <authorList>
            <person name="Chen Y."/>
            <person name="Shah S."/>
            <person name="Dougan E. K."/>
            <person name="Thang M."/>
            <person name="Chan C."/>
        </authorList>
    </citation>
    <scope>NUCLEOTIDE SEQUENCE [LARGE SCALE GENOMIC DNA]</scope>
</reference>
<evidence type="ECO:0000313" key="1">
    <source>
        <dbReference type="EMBL" id="CAK9063145.1"/>
    </source>
</evidence>
<name>A0ABP0NH88_9DINO</name>
<protein>
    <recommendedName>
        <fullName evidence="3">CUE domain-containing protein</fullName>
    </recommendedName>
</protein>
<evidence type="ECO:0000313" key="2">
    <source>
        <dbReference type="Proteomes" id="UP001642484"/>
    </source>
</evidence>
<dbReference type="Proteomes" id="UP001642484">
    <property type="component" value="Unassembled WGS sequence"/>
</dbReference>
<gene>
    <name evidence="1" type="ORF">CCMP2556_LOCUS31044</name>
</gene>
<organism evidence="1 2">
    <name type="scientific">Durusdinium trenchii</name>
    <dbReference type="NCBI Taxonomy" id="1381693"/>
    <lineage>
        <taxon>Eukaryota</taxon>
        <taxon>Sar</taxon>
        <taxon>Alveolata</taxon>
        <taxon>Dinophyceae</taxon>
        <taxon>Suessiales</taxon>
        <taxon>Symbiodiniaceae</taxon>
        <taxon>Durusdinium</taxon>
    </lineage>
</organism>
<proteinExistence type="predicted"/>